<name>A0A2T2WHR4_9FIRM</name>
<organism evidence="1 2">
    <name type="scientific">Sulfobacillus benefaciens</name>
    <dbReference type="NCBI Taxonomy" id="453960"/>
    <lineage>
        <taxon>Bacteria</taxon>
        <taxon>Bacillati</taxon>
        <taxon>Bacillota</taxon>
        <taxon>Clostridia</taxon>
        <taxon>Eubacteriales</taxon>
        <taxon>Clostridiales Family XVII. Incertae Sedis</taxon>
        <taxon>Sulfobacillus</taxon>
    </lineage>
</organism>
<sequence length="88" mass="9756">MSGQQAIAMVNDLVTVMSKFHEPLPPLGAWRNVAQAANFLSHQDDGRISALLVVYRKVNERIQREVLHPAHGDAHTGNLLATQTGWRC</sequence>
<dbReference type="AlphaFoldDB" id="A0A2T2WHR4"/>
<gene>
    <name evidence="1" type="ORF">C7B43_21100</name>
</gene>
<accession>A0A2T2WHR4</accession>
<comment type="caution">
    <text evidence="1">The sequence shown here is derived from an EMBL/GenBank/DDBJ whole genome shotgun (WGS) entry which is preliminary data.</text>
</comment>
<evidence type="ECO:0000313" key="1">
    <source>
        <dbReference type="EMBL" id="PSR21765.1"/>
    </source>
</evidence>
<protein>
    <submittedName>
        <fullName evidence="1">Uncharacterized protein</fullName>
    </submittedName>
</protein>
<proteinExistence type="predicted"/>
<dbReference type="EMBL" id="PXYT01000126">
    <property type="protein sequence ID" value="PSR21765.1"/>
    <property type="molecule type" value="Genomic_DNA"/>
</dbReference>
<evidence type="ECO:0000313" key="2">
    <source>
        <dbReference type="Proteomes" id="UP000242699"/>
    </source>
</evidence>
<reference evidence="1 2" key="1">
    <citation type="journal article" date="2014" name="BMC Genomics">
        <title>Comparison of environmental and isolate Sulfobacillus genomes reveals diverse carbon, sulfur, nitrogen, and hydrogen metabolisms.</title>
        <authorList>
            <person name="Justice N.B."/>
            <person name="Norman A."/>
            <person name="Brown C.T."/>
            <person name="Singh A."/>
            <person name="Thomas B.C."/>
            <person name="Banfield J.F."/>
        </authorList>
    </citation>
    <scope>NUCLEOTIDE SEQUENCE [LARGE SCALE GENOMIC DNA]</scope>
    <source>
        <strain evidence="1">AMDSBA1</strain>
    </source>
</reference>
<dbReference type="Proteomes" id="UP000242699">
    <property type="component" value="Unassembled WGS sequence"/>
</dbReference>